<dbReference type="AlphaFoldDB" id="A0A4Q1SHG4"/>
<proteinExistence type="predicted"/>
<sequence length="210" mass="24387">MRQPVVLGIAGCSGSGKTTLAEELARELEGTHFHLDHYYRDLAHMSYEERCQQNFDDPDIIESDLLIRDVGRMAAGETIWHPQYDFATHTRRKNAITRMEPGHLLIIDGIFALHYPGLRRFYHLGIYVDTPDEVCYERRLRRDVCQRGRTEESVAQHYTETVRPMAEKYVRPSAQHADIVMDGTESLDWAIEGLMNELRQRGLLERIMAR</sequence>
<dbReference type="InterPro" id="IPR027417">
    <property type="entry name" value="P-loop_NTPase"/>
</dbReference>
<organism evidence="7 8">
    <name type="scientific">Silvibacterium dinghuense</name>
    <dbReference type="NCBI Taxonomy" id="1560006"/>
    <lineage>
        <taxon>Bacteria</taxon>
        <taxon>Pseudomonadati</taxon>
        <taxon>Acidobacteriota</taxon>
        <taxon>Terriglobia</taxon>
        <taxon>Terriglobales</taxon>
        <taxon>Acidobacteriaceae</taxon>
        <taxon>Silvibacterium</taxon>
    </lineage>
</organism>
<gene>
    <name evidence="7" type="ORF">ESZ00_03565</name>
</gene>
<dbReference type="Gene3D" id="3.40.50.300">
    <property type="entry name" value="P-loop containing nucleotide triphosphate hydrolases"/>
    <property type="match status" value="1"/>
</dbReference>
<dbReference type="GO" id="GO:0044206">
    <property type="term" value="P:UMP salvage"/>
    <property type="evidence" value="ECO:0007669"/>
    <property type="project" value="UniProtKB-UniPathway"/>
</dbReference>
<dbReference type="GO" id="GO:0005524">
    <property type="term" value="F:ATP binding"/>
    <property type="evidence" value="ECO:0007669"/>
    <property type="project" value="InterPro"/>
</dbReference>
<comment type="caution">
    <text evidence="7">The sequence shown here is derived from an EMBL/GenBank/DDBJ whole genome shotgun (WGS) entry which is preliminary data.</text>
</comment>
<evidence type="ECO:0000256" key="5">
    <source>
        <dbReference type="ARBA" id="ARBA00022777"/>
    </source>
</evidence>
<evidence type="ECO:0000256" key="2">
    <source>
        <dbReference type="ARBA" id="ARBA00012137"/>
    </source>
</evidence>
<dbReference type="NCBIfam" id="NF004018">
    <property type="entry name" value="PRK05480.1"/>
    <property type="match status" value="1"/>
</dbReference>
<reference evidence="7 8" key="1">
    <citation type="journal article" date="2016" name="Int. J. Syst. Evol. Microbiol.">
        <title>Acidipila dinghuensis sp. nov., an acidobacterium isolated from forest soil.</title>
        <authorList>
            <person name="Jiang Y.W."/>
            <person name="Wang J."/>
            <person name="Chen M.H."/>
            <person name="Lv Y.Y."/>
            <person name="Qiu L.H."/>
        </authorList>
    </citation>
    <scope>NUCLEOTIDE SEQUENCE [LARGE SCALE GENOMIC DNA]</scope>
    <source>
        <strain evidence="7 8">DHOF10</strain>
    </source>
</reference>
<protein>
    <recommendedName>
        <fullName evidence="2">uridine/cytidine kinase</fullName>
        <ecNumber evidence="2">2.7.1.48</ecNumber>
    </recommendedName>
</protein>
<keyword evidence="8" id="KW-1185">Reference proteome</keyword>
<evidence type="ECO:0000313" key="8">
    <source>
        <dbReference type="Proteomes" id="UP000290253"/>
    </source>
</evidence>
<evidence type="ECO:0000256" key="4">
    <source>
        <dbReference type="ARBA" id="ARBA00022741"/>
    </source>
</evidence>
<dbReference type="InterPro" id="IPR000764">
    <property type="entry name" value="Uridine_kinase-like"/>
</dbReference>
<evidence type="ECO:0000313" key="7">
    <source>
        <dbReference type="EMBL" id="RXS97018.1"/>
    </source>
</evidence>
<accession>A0A4Q1SHG4</accession>
<evidence type="ECO:0000259" key="6">
    <source>
        <dbReference type="Pfam" id="PF00485"/>
    </source>
</evidence>
<dbReference type="Pfam" id="PF00485">
    <property type="entry name" value="PRK"/>
    <property type="match status" value="1"/>
</dbReference>
<feature type="domain" description="Phosphoribulokinase/uridine kinase" evidence="6">
    <location>
        <begin position="6"/>
        <end position="182"/>
    </location>
</feature>
<dbReference type="UniPathway" id="UPA00574">
    <property type="reaction ID" value="UER00637"/>
</dbReference>
<dbReference type="SUPFAM" id="SSF52540">
    <property type="entry name" value="P-loop containing nucleoside triphosphate hydrolases"/>
    <property type="match status" value="1"/>
</dbReference>
<keyword evidence="4" id="KW-0547">Nucleotide-binding</keyword>
<dbReference type="EC" id="2.7.1.48" evidence="2"/>
<dbReference type="RefSeq" id="WP_129206799.1">
    <property type="nucleotide sequence ID" value="NZ_BMGU01000001.1"/>
</dbReference>
<dbReference type="GO" id="GO:0004849">
    <property type="term" value="F:uridine kinase activity"/>
    <property type="evidence" value="ECO:0007669"/>
    <property type="project" value="UniProtKB-EC"/>
</dbReference>
<evidence type="ECO:0000256" key="1">
    <source>
        <dbReference type="ARBA" id="ARBA00004690"/>
    </source>
</evidence>
<comment type="pathway">
    <text evidence="1">Pyrimidine metabolism; UMP biosynthesis via salvage pathway; UMP from uridine: step 1/1.</text>
</comment>
<dbReference type="OrthoDB" id="9777642at2"/>
<dbReference type="PANTHER" id="PTHR10285">
    <property type="entry name" value="URIDINE KINASE"/>
    <property type="match status" value="1"/>
</dbReference>
<dbReference type="Proteomes" id="UP000290253">
    <property type="component" value="Unassembled WGS sequence"/>
</dbReference>
<dbReference type="EMBL" id="SDMK01000001">
    <property type="protein sequence ID" value="RXS97018.1"/>
    <property type="molecule type" value="Genomic_DNA"/>
</dbReference>
<dbReference type="CDD" id="cd02023">
    <property type="entry name" value="UMPK"/>
    <property type="match status" value="1"/>
</dbReference>
<dbReference type="PRINTS" id="PR00988">
    <property type="entry name" value="URIDINKINASE"/>
</dbReference>
<evidence type="ECO:0000256" key="3">
    <source>
        <dbReference type="ARBA" id="ARBA00022679"/>
    </source>
</evidence>
<keyword evidence="5 7" id="KW-0418">Kinase</keyword>
<keyword evidence="3 7" id="KW-0808">Transferase</keyword>
<name>A0A4Q1SHG4_9BACT</name>
<dbReference type="InterPro" id="IPR006083">
    <property type="entry name" value="PRK/URK"/>
</dbReference>